<proteinExistence type="predicted"/>
<accession>A0A0Y9XLQ2</accession>
<dbReference type="Proteomes" id="UP000219974">
    <property type="component" value="Chromosome 11"/>
</dbReference>
<evidence type="ECO:0000313" key="5">
    <source>
        <dbReference type="EMBL" id="SCO62988.1"/>
    </source>
</evidence>
<reference evidence="1 6" key="1">
    <citation type="submission" date="2016-02" db="EMBL/GenBank/DDBJ databases">
        <authorList>
            <consortium name="Pathogen Informatics"/>
        </authorList>
    </citation>
    <scope>NUCLEOTIDE SEQUENCE [LARGE SCALE GENOMIC DNA]</scope>
    <source>
        <strain evidence="1 6">K173</strain>
        <strain evidence="2 10">NK65 ny</strain>
        <strain evidence="3 9">NK65e</strain>
        <strain evidence="5 7">SP11 Antwerpcl1</strain>
        <strain evidence="4 8">SP11 RLL</strain>
    </source>
</reference>
<dbReference type="Proteomes" id="UP000219860">
    <property type="component" value="Chromosome 11"/>
</dbReference>
<dbReference type="OMA" id="NKLPPEC"/>
<dbReference type="PANTHER" id="PTHR40861">
    <property type="entry name" value="DUF2183 DOMAIN-CONTAINING PROTEIN"/>
    <property type="match status" value="1"/>
</dbReference>
<dbReference type="Proteomes" id="UP000516480">
    <property type="component" value="Chromosome 11"/>
</dbReference>
<gene>
    <name evidence="1" type="ORF">PBK173_000273100</name>
    <name evidence="3" type="ORF">PBNK65E_000265100</name>
    <name evidence="2" type="ORF">PBNK65NY_000264300</name>
    <name evidence="5" type="ORF">PBSP11A_000264300</name>
    <name evidence="4" type="ORF">PBSP11RLL_000264600</name>
</gene>
<evidence type="ECO:0000313" key="9">
    <source>
        <dbReference type="Proteomes" id="UP000220214"/>
    </source>
</evidence>
<evidence type="ECO:0000313" key="8">
    <source>
        <dbReference type="Proteomes" id="UP000219974"/>
    </source>
</evidence>
<dbReference type="EMBL" id="LT160031">
    <property type="protein sequence ID" value="CXI60611.1"/>
    <property type="molecule type" value="Genomic_DNA"/>
</dbReference>
<protein>
    <submittedName>
        <fullName evidence="1">Uncharacterized protein</fullName>
    </submittedName>
</protein>
<dbReference type="EMBL" id="LT614637">
    <property type="protein sequence ID" value="SCN26667.1"/>
    <property type="molecule type" value="Genomic_DNA"/>
</dbReference>
<evidence type="ECO:0000313" key="6">
    <source>
        <dbReference type="Proteomes" id="UP000069549"/>
    </source>
</evidence>
<dbReference type="AlphaFoldDB" id="A0A0Y9XLQ2"/>
<evidence type="ECO:0000313" key="2">
    <source>
        <dbReference type="EMBL" id="SCM23577.1"/>
    </source>
</evidence>
<dbReference type="EMBL" id="LT608147">
    <property type="protein sequence ID" value="SCM23577.1"/>
    <property type="molecule type" value="Genomic_DNA"/>
</dbReference>
<name>A0A0Y9XLQ2_PLABE</name>
<sequence>MIKKIRKKDQHAFECIEMDQINKLTDKAIESNSENDNINVNKLSHYSSIDINKKSFIDDEKNVCNKIYETMNNQNNENLKNRDVNWFENNDIEEDKFNSINSEDDFRQMVIGMKRNEKNDKLLNLDKILENDSNQTLAPFNECIEHIEYDEDFHKKCANNFREHTVDLINDTHEKDEKNSGKNEQLDLKQTYTNCGKNEQNNLVIDNNNDNNKFYKVNSDPDIMDSSDIDLQNVLKKNKTRDIFQFKKKGEGGNILTQTCTSDFKDITNITIPFSNIKKENGKNYNQNGNDEKIADHPTRLSNQSANALQNNNLNKKENISQKLNYLKPESLTPNNETTNYMDEVIRKMTEIVDKKKMNSKNEMITEMDGDNKPESNKLQILDKHKIKRNDLKHSLKKYHSNNVMPRRQSSNDIYTFEHFSNKKFHSTNNIEDISDSMFDYSPEILNRKGIEISEKKEGEVKNGKDLVDDNIKNDIISETVAFEKNFKNLITDEHFSLTPANRNEENSLNLYGSISDMSTRNESKMKMNNRNEFFKDNTIRSFINQARESFGIKEGNKNTEINKEIIELIEHDKKKQNNNNEEIKNPIESSPVVEVNNHVERVHTTGVVDLYENNFKTISQRPLSIDQIKNMNNFQNLEKNNYEFIKNIENENKETEVISGPVNRLTSKGGNIIRNLLRVGNKTDKNIILNIHNKSSIEKKFMTNSTDINILQINNKTNNTSICKDEQVDATGETEKYTTSLVNDNKIKRRIIDCKNDKLKWGATQVIIDIDDTIRSSGGYKLFNYALGGVDAQYHRGETYPGSFQFIFELAMNKLPPECKPLLLSVLTARIPQVPITENSFLNIKFNEVAERRGIKNWGIDCDNKTLYSTLKEWVWNETRGEKKFINFKQLHKHVVHQNSLVRYIWIGDTGDMDKQAGEMMIKTFPQRMKAVFLHHVKGKDDETLLPNDYFIKSVPVFFFRTYIGAATKAYAYNLIDKKGLTRVLVQAVLDLEKSRTPSSSSKWEDLIKDILLSDAIDELDKYNAETVNKTKKIISYRMKEISERKLHSTS</sequence>
<dbReference type="EMBL" id="LT608259">
    <property type="protein sequence ID" value="SCO62988.1"/>
    <property type="molecule type" value="Genomic_DNA"/>
</dbReference>
<evidence type="ECO:0000313" key="4">
    <source>
        <dbReference type="EMBL" id="SCO60939.1"/>
    </source>
</evidence>
<dbReference type="OrthoDB" id="191535at2759"/>
<dbReference type="Proteomes" id="UP000220214">
    <property type="component" value="Chromosome 11"/>
</dbReference>
<dbReference type="PANTHER" id="PTHR40861:SF1">
    <property type="entry name" value="PHOSPHATIDATE PHOSPHATASE APP1 CATALYTIC DOMAIN-CONTAINING PROTEIN"/>
    <property type="match status" value="1"/>
</dbReference>
<dbReference type="VEuPathDB" id="PlasmoDB:PBANKA_1107400"/>
<organism evidence="1 6">
    <name type="scientific">Plasmodium berghei</name>
    <dbReference type="NCBI Taxonomy" id="5821"/>
    <lineage>
        <taxon>Eukaryota</taxon>
        <taxon>Sar</taxon>
        <taxon>Alveolata</taxon>
        <taxon>Apicomplexa</taxon>
        <taxon>Aconoidasida</taxon>
        <taxon>Haemosporida</taxon>
        <taxon>Plasmodiidae</taxon>
        <taxon>Plasmodium</taxon>
        <taxon>Plasmodium (Vinckeia)</taxon>
    </lineage>
</organism>
<evidence type="ECO:0000313" key="1">
    <source>
        <dbReference type="EMBL" id="CXI60611.1"/>
    </source>
</evidence>
<dbReference type="EMBL" id="LT608275">
    <property type="protein sequence ID" value="SCO60939.1"/>
    <property type="molecule type" value="Genomic_DNA"/>
</dbReference>
<evidence type="ECO:0000313" key="10">
    <source>
        <dbReference type="Proteomes" id="UP000516480"/>
    </source>
</evidence>
<evidence type="ECO:0000313" key="7">
    <source>
        <dbReference type="Proteomes" id="UP000219860"/>
    </source>
</evidence>
<evidence type="ECO:0000313" key="3">
    <source>
        <dbReference type="EMBL" id="SCN26667.1"/>
    </source>
</evidence>
<dbReference type="Proteomes" id="UP000069549">
    <property type="component" value="Chromosome 11"/>
</dbReference>